<gene>
    <name evidence="6" type="ORF">AVDCRST_MAG68-1231</name>
</gene>
<dbReference type="Pfam" id="PF00437">
    <property type="entry name" value="T2SSE"/>
    <property type="match status" value="1"/>
</dbReference>
<dbReference type="SUPFAM" id="SSF52540">
    <property type="entry name" value="P-loop containing nucleoside triphosphate hydrolases"/>
    <property type="match status" value="1"/>
</dbReference>
<proteinExistence type="inferred from homology"/>
<dbReference type="InterPro" id="IPR027417">
    <property type="entry name" value="P-loop_NTPase"/>
</dbReference>
<dbReference type="Gene3D" id="3.30.300.160">
    <property type="entry name" value="Type II secretion system, protein E, N-terminal domain"/>
    <property type="match status" value="1"/>
</dbReference>
<dbReference type="InterPro" id="IPR007831">
    <property type="entry name" value="T2SS_GspE_N"/>
</dbReference>
<organism evidence="6">
    <name type="scientific">uncultured Gemmatimonadota bacterium</name>
    <dbReference type="NCBI Taxonomy" id="203437"/>
    <lineage>
        <taxon>Bacteria</taxon>
        <taxon>Pseudomonadati</taxon>
        <taxon>Gemmatimonadota</taxon>
        <taxon>environmental samples</taxon>
    </lineage>
</organism>
<dbReference type="GO" id="GO:0005886">
    <property type="term" value="C:plasma membrane"/>
    <property type="evidence" value="ECO:0007669"/>
    <property type="project" value="TreeGrafter"/>
</dbReference>
<protein>
    <submittedName>
        <fullName evidence="6">Type IV fimbrial assembly, ATPase PilB</fullName>
    </submittedName>
</protein>
<evidence type="ECO:0000259" key="5">
    <source>
        <dbReference type="Pfam" id="PF05157"/>
    </source>
</evidence>
<comment type="similarity">
    <text evidence="1">Belongs to the GSP E family.</text>
</comment>
<evidence type="ECO:0000313" key="6">
    <source>
        <dbReference type="EMBL" id="CAA9311164.1"/>
    </source>
</evidence>
<dbReference type="SUPFAM" id="SSF160246">
    <property type="entry name" value="EspE N-terminal domain-like"/>
    <property type="match status" value="1"/>
</dbReference>
<name>A0A6J4KNS7_9BACT</name>
<evidence type="ECO:0000256" key="2">
    <source>
        <dbReference type="ARBA" id="ARBA00022741"/>
    </source>
</evidence>
<sequence length="233" mass="26130">MAVSAPAADRIGEQLVRESLINQEQLSRALDDARANGTRVGFSLVKLGFLAEQDLVRALARQHRVPAVDLERVKLDPKILKLIPTEIATKHQVLPLRRVGRTLTVAMSNPTDLGVIDDLKFITRLDIEPVIAGDFTLKKTIDREYEQSDERINDLLKQIELDDIEVMEDREEEMSAASLAAAVDEAPVVKLINGILTDAVQKGASDIHFECYEKDIRVRYRIDGVLQEIMRPP</sequence>
<dbReference type="GO" id="GO:0005524">
    <property type="term" value="F:ATP binding"/>
    <property type="evidence" value="ECO:0007669"/>
    <property type="project" value="UniProtKB-KW"/>
</dbReference>
<feature type="domain" description="Bacterial type II secretion system protein E" evidence="4">
    <location>
        <begin position="182"/>
        <end position="232"/>
    </location>
</feature>
<dbReference type="AlphaFoldDB" id="A0A6J4KNS7"/>
<dbReference type="GO" id="GO:0016887">
    <property type="term" value="F:ATP hydrolysis activity"/>
    <property type="evidence" value="ECO:0007669"/>
    <property type="project" value="TreeGrafter"/>
</dbReference>
<feature type="domain" description="Type II secretion system protein GspE N-terminal" evidence="5">
    <location>
        <begin position="63"/>
        <end position="149"/>
    </location>
</feature>
<accession>A0A6J4KNS7</accession>
<keyword evidence="3" id="KW-0067">ATP-binding</keyword>
<reference evidence="6" key="1">
    <citation type="submission" date="2020-02" db="EMBL/GenBank/DDBJ databases">
        <authorList>
            <person name="Meier V. D."/>
        </authorList>
    </citation>
    <scope>NUCLEOTIDE SEQUENCE</scope>
    <source>
        <strain evidence="6">AVDCRST_MAG68</strain>
    </source>
</reference>
<dbReference type="Gene3D" id="3.30.450.90">
    <property type="match status" value="1"/>
</dbReference>
<dbReference type="EMBL" id="CADCTW010000069">
    <property type="protein sequence ID" value="CAA9311164.1"/>
    <property type="molecule type" value="Genomic_DNA"/>
</dbReference>
<feature type="non-terminal residue" evidence="6">
    <location>
        <position position="233"/>
    </location>
</feature>
<dbReference type="FunFam" id="3.30.300.160:FF:000002">
    <property type="entry name" value="Type II secretion system protein E"/>
    <property type="match status" value="1"/>
</dbReference>
<dbReference type="InterPro" id="IPR037257">
    <property type="entry name" value="T2SS_E_N_sf"/>
</dbReference>
<dbReference type="Gene3D" id="1.10.40.70">
    <property type="match status" value="1"/>
</dbReference>
<evidence type="ECO:0000259" key="4">
    <source>
        <dbReference type="Pfam" id="PF00437"/>
    </source>
</evidence>
<dbReference type="PANTHER" id="PTHR30258">
    <property type="entry name" value="TYPE II SECRETION SYSTEM PROTEIN GSPE-RELATED"/>
    <property type="match status" value="1"/>
</dbReference>
<keyword evidence="2" id="KW-0547">Nucleotide-binding</keyword>
<evidence type="ECO:0000256" key="3">
    <source>
        <dbReference type="ARBA" id="ARBA00022840"/>
    </source>
</evidence>
<dbReference type="InterPro" id="IPR001482">
    <property type="entry name" value="T2SS/T4SS_dom"/>
</dbReference>
<dbReference type="Pfam" id="PF05157">
    <property type="entry name" value="MshEN"/>
    <property type="match status" value="1"/>
</dbReference>
<evidence type="ECO:0000256" key="1">
    <source>
        <dbReference type="ARBA" id="ARBA00006611"/>
    </source>
</evidence>
<dbReference type="PANTHER" id="PTHR30258:SF1">
    <property type="entry name" value="PROTEIN TRANSPORT PROTEIN HOFB HOMOLOG"/>
    <property type="match status" value="1"/>
</dbReference>